<dbReference type="Proteomes" id="UP000585638">
    <property type="component" value="Unassembled WGS sequence"/>
</dbReference>
<protein>
    <submittedName>
        <fullName evidence="1">Uncharacterized protein</fullName>
    </submittedName>
</protein>
<accession>A0A7W9NEJ4</accession>
<name>A0A7W9NEJ4_9PSEU</name>
<dbReference type="AlphaFoldDB" id="A0A7W9NEJ4"/>
<sequence>MGRAGRRGSVGSLSRLGWRVGRERLRLGLRLTGGRRLRLLGCVGGNGLRLTGSRRLGLRLLRRVGGNGLRLLALRLGGGRVRGLLLVCPGTGHGPLVLLGRLLVWGVRLGHLACSWV</sequence>
<evidence type="ECO:0000313" key="1">
    <source>
        <dbReference type="EMBL" id="MBB5889730.1"/>
    </source>
</evidence>
<evidence type="ECO:0000313" key="2">
    <source>
        <dbReference type="Proteomes" id="UP000585638"/>
    </source>
</evidence>
<gene>
    <name evidence="1" type="ORF">BJ998_000926</name>
</gene>
<proteinExistence type="predicted"/>
<comment type="caution">
    <text evidence="1">The sequence shown here is derived from an EMBL/GenBank/DDBJ whole genome shotgun (WGS) entry which is preliminary data.</text>
</comment>
<dbReference type="EMBL" id="JACHIR010000001">
    <property type="protein sequence ID" value="MBB5889730.1"/>
    <property type="molecule type" value="Genomic_DNA"/>
</dbReference>
<organism evidence="1 2">
    <name type="scientific">Kutzneria kofuensis</name>
    <dbReference type="NCBI Taxonomy" id="103725"/>
    <lineage>
        <taxon>Bacteria</taxon>
        <taxon>Bacillati</taxon>
        <taxon>Actinomycetota</taxon>
        <taxon>Actinomycetes</taxon>
        <taxon>Pseudonocardiales</taxon>
        <taxon>Pseudonocardiaceae</taxon>
        <taxon>Kutzneria</taxon>
    </lineage>
</organism>
<reference evidence="1 2" key="1">
    <citation type="submission" date="2020-08" db="EMBL/GenBank/DDBJ databases">
        <title>Sequencing the genomes of 1000 actinobacteria strains.</title>
        <authorList>
            <person name="Klenk H.-P."/>
        </authorList>
    </citation>
    <scope>NUCLEOTIDE SEQUENCE [LARGE SCALE GENOMIC DNA]</scope>
    <source>
        <strain evidence="1 2">DSM 43851</strain>
    </source>
</reference>
<keyword evidence="2" id="KW-1185">Reference proteome</keyword>
<dbReference type="RefSeq" id="WP_184858757.1">
    <property type="nucleotide sequence ID" value="NZ_JACHIR010000001.1"/>
</dbReference>